<dbReference type="PANTHER" id="PTHR43775">
    <property type="entry name" value="FATTY ACID SYNTHASE"/>
    <property type="match status" value="1"/>
</dbReference>
<dbReference type="SMART" id="SM00825">
    <property type="entry name" value="PKS_KS"/>
    <property type="match status" value="1"/>
</dbReference>
<evidence type="ECO:0000256" key="1">
    <source>
        <dbReference type="ARBA" id="ARBA00005232"/>
    </source>
</evidence>
<evidence type="ECO:0000256" key="2">
    <source>
        <dbReference type="ARBA" id="ARBA00022450"/>
    </source>
</evidence>
<dbReference type="InterPro" id="IPR016036">
    <property type="entry name" value="Malonyl_transacylase_ACP-bd"/>
</dbReference>
<keyword evidence="13" id="KW-1185">Reference proteome</keyword>
<keyword evidence="5" id="KW-0511">Multifunctional enzyme</keyword>
<dbReference type="InterPro" id="IPR039551">
    <property type="entry name" value="Cho/carn_acyl_trans"/>
</dbReference>
<dbReference type="SUPFAM" id="SSF53901">
    <property type="entry name" value="Thiolase-like"/>
    <property type="match status" value="1"/>
</dbReference>
<dbReference type="GO" id="GO:0006633">
    <property type="term" value="P:fatty acid biosynthetic process"/>
    <property type="evidence" value="ECO:0007669"/>
    <property type="project" value="TreeGrafter"/>
</dbReference>
<dbReference type="InterPro" id="IPR020841">
    <property type="entry name" value="PKS_Beta-ketoAc_synthase_dom"/>
</dbReference>
<dbReference type="InterPro" id="IPR036291">
    <property type="entry name" value="NAD(P)-bd_dom_sf"/>
</dbReference>
<dbReference type="SUPFAM" id="SSF55048">
    <property type="entry name" value="Probable ACP-binding domain of malonyl-CoA ACP transacylase"/>
    <property type="match status" value="1"/>
</dbReference>
<dbReference type="SUPFAM" id="SSF52777">
    <property type="entry name" value="CoA-dependent acyltransferases"/>
    <property type="match status" value="2"/>
</dbReference>
<feature type="domain" description="Carrier" evidence="9">
    <location>
        <begin position="1685"/>
        <end position="1762"/>
    </location>
</feature>
<dbReference type="InterPro" id="IPR000542">
    <property type="entry name" value="Carn_acyl_trans"/>
</dbReference>
<evidence type="ECO:0000256" key="6">
    <source>
        <dbReference type="ARBA" id="ARBA00023315"/>
    </source>
</evidence>
<dbReference type="InterPro" id="IPR042104">
    <property type="entry name" value="PKS_dehydratase_sf"/>
</dbReference>
<feature type="domain" description="Ketosynthase family 3 (KS3)" evidence="10">
    <location>
        <begin position="7"/>
        <end position="431"/>
    </location>
</feature>
<accession>A0A6A5S8Z9</accession>
<dbReference type="PROSITE" id="PS52019">
    <property type="entry name" value="PKS_MFAS_DH"/>
    <property type="match status" value="1"/>
</dbReference>
<feature type="active site" description="Proton acceptor; for dehydratase activity" evidence="8">
    <location>
        <position position="967"/>
    </location>
</feature>
<dbReference type="InterPro" id="IPR049551">
    <property type="entry name" value="PKS_DH_C"/>
</dbReference>
<dbReference type="CDD" id="cd00833">
    <property type="entry name" value="PKS"/>
    <property type="match status" value="1"/>
</dbReference>
<dbReference type="InterPro" id="IPR016035">
    <property type="entry name" value="Acyl_Trfase/lysoPLipase"/>
</dbReference>
<dbReference type="SMART" id="SM00829">
    <property type="entry name" value="PKS_ER"/>
    <property type="match status" value="1"/>
</dbReference>
<dbReference type="GO" id="GO:0004312">
    <property type="term" value="F:fatty acid synthase activity"/>
    <property type="evidence" value="ECO:0007669"/>
    <property type="project" value="TreeGrafter"/>
</dbReference>
<dbReference type="InterPro" id="IPR016039">
    <property type="entry name" value="Thiolase-like"/>
</dbReference>
<dbReference type="Pfam" id="PF16197">
    <property type="entry name" value="KAsynt_C_assoc"/>
    <property type="match status" value="1"/>
</dbReference>
<dbReference type="Pfam" id="PF23297">
    <property type="entry name" value="ACP_SdgA_C"/>
    <property type="match status" value="1"/>
</dbReference>
<dbReference type="Pfam" id="PF21089">
    <property type="entry name" value="PKS_DH_N"/>
    <property type="match status" value="1"/>
</dbReference>
<dbReference type="InterPro" id="IPR050091">
    <property type="entry name" value="PKS_NRPS_Biosynth_Enz"/>
</dbReference>
<evidence type="ECO:0000256" key="7">
    <source>
        <dbReference type="PIRSR" id="PIRSR600542-1"/>
    </source>
</evidence>
<dbReference type="InterPro" id="IPR009081">
    <property type="entry name" value="PP-bd_ACP"/>
</dbReference>
<evidence type="ECO:0000256" key="4">
    <source>
        <dbReference type="ARBA" id="ARBA00022679"/>
    </source>
</evidence>
<dbReference type="Gene3D" id="3.30.70.3290">
    <property type="match status" value="1"/>
</dbReference>
<dbReference type="Proteomes" id="UP000800038">
    <property type="component" value="Unassembled WGS sequence"/>
</dbReference>
<dbReference type="PROSITE" id="PS00440">
    <property type="entry name" value="ACYLTRANSF_C_2"/>
    <property type="match status" value="1"/>
</dbReference>
<dbReference type="OrthoDB" id="329835at2759"/>
<dbReference type="InterPro" id="IPR001227">
    <property type="entry name" value="Ac_transferase_dom_sf"/>
</dbReference>
<feature type="region of interest" description="N-terminal hotdog fold" evidence="8">
    <location>
        <begin position="935"/>
        <end position="1073"/>
    </location>
</feature>
<dbReference type="InterPro" id="IPR042231">
    <property type="entry name" value="Cho/carn_acyl_trans_2"/>
</dbReference>
<keyword evidence="6" id="KW-0012">Acyltransferase</keyword>
<dbReference type="InterPro" id="IPR049900">
    <property type="entry name" value="PKS_mFAS_DH"/>
</dbReference>
<sequence length="2348" mass="257448">MEPSQVPEPIAIIGLGCRFPGGANSPEELWQMLADGRSSWSEVPADRYTQRSFHHRDPDTDAAHNQIGGGYIDRDLAAFDAAFFNIPTQEANALDPQQRIQLETAYEALESAGIAVNSVKGSRTSVHVATVSRDYDRNAYRDPQDLAKYHLTGCGEAITSGRISYTFDLRGPCMSLDTGCSGSLVGLHLACQGLQLKETDMALVGGTNLLLGPDMTMAMSKLHMLNDDGRCYAFDSRGNGYARSEGVATVVLKRLADAVEAGDPIRAIIRNTGVNQDGKTNGILLPNSQAQEELMRSIHVDAGLDPGLTVYVEAHGTGTLAGDAAEVNSIHKVFCDGIERLSPLWIGSIKANIGHAESASGLAGLIKTVLALEKGLIPPFPDVQNIKEGLDLNKKNIKIPKQLKQWPKGPRRAAINSFGYGGTNVAAIIDSYQQSEESIESKVNSFHPGTEKNGTDHDRTSKAPYLFVVSAKSAKSLNGNLRNLEQWLREQNFTEDMLRRLAHTLFSKRSHMPVRASILASTRQNFLSAVMDAQSKQPEQSNTKHQLTFVFTGQGAQWYAMGRELLHTETRFSESIRSSEKLLNDLGASWNLQEELERDKETSRINESEISQPATTALQIALVDLLDSFSIRPGSVVGHSSGEVAASYSIGALSHAAALRVSYARSEVAKLAKKATNIKGGMFVANLSEQEVLQYIERFGKHRISVACVNSPTSTTISGDRDAIEDWKAMLDNNSVTGRMLAVDVAYHSHHMKAVADQYMKLLDGLEVLVPRDGVRFFSSVTGKEKTTDFGAAYWVQNLVSTVRFSDALLASCGRTHAKIGSKGVMPVFVEIGPHSALSAPLRQTLTSPVTFIEHKYVSALTRGKDAQTTVVTLAGRLFEFGLEVDVEATNCLNGGESDNKMILDLPPYAWDYSNRYWYESRLSKEYRFRKHPYHDLLGLRLIGSTPLEPIWRNILSVDAQPWLQEHIIDGSAILPGASFLCMAMEAARQLNEETGGAEIRKFHMKNVTYSKAIMIPDSPGKLELMISLSSLDNRVAFSGRSEWERFRITSTSDTKTWTLNCSGYIRLEYRIPLNDVDNGREEERTLSEQRDRLSQADQDCTDSIQHDSLYEELRQNGIDYGTNFATIQKLRIGHCQALGEVAIPDVADCMPDRYMQPHTIHPATFDALMHIVLPLYSRHCSSGPVMLTSVDEVSVAADMVSVHGNKLTVCCALSPSGPRSGSVDVTAFQSGELGPVPVVVLRGEKFQGIGSATSTAPANLKSVPFHETYRPLKLSIGTPGVLSSLFFVDDEAAKGPLMPDEVEIKALAFSLDDSDVDAIVGRGSSSLIIGKSAGIVTAVGSDFKHVFHVGERVCCWNTTTAFASHTRAKGSFVQKVPRSWSFGICAALPQNMTMAYYGLQNFARAVAGQSVLIQGAGSPLGLAAIVVAGLFGLNVLATVNNRAQKDGLLSLPSMNPENIYFNDDFAVQRNIMRFKQGLGVDVLFNASSAPLTEEVMASVAPFGAIIDITRHGHHRSTIAGTAGRAIRYTSLDPAQLLRHRPFLASTAFKEVMALLQSMDLEKQLPRTAIPLMNAVLAFKTVKAYTQTGQVVLVADDETLVNVREAAAPGQPVDLDRIIQTVKDLSAPKEQKEELLALLNGGVKLAENAGAAITPATESNRAGPNISDLTKSTERRLKAASSIAEVHQIALEAIAHKVASLVALGSDHLDMHISLADVGLDSLIAIDFKNWLSRSLGAAMRTHEILDAAGLDSLAALVAERSTNDLKDPNPLTNGVMALKKSTPQKSPDGASRFTVNRLPKYPFFDLPTLLDSYLTSVKALATPAELSHTLHAIEAFQEPGSTGQILYERAAAMASDPKIENWESELQLCSAFLNRRAPLVPFSSFWFSHPLSERMHEQAERAALVAVTAFEYKCRLESGAVKPMVLNEKELTNTYYEWIFSALRMPCAGSDKMVRFPGNDYCVVIWKGHAFRLDLLTRNVPATYDDLRAQFELILSQQLERSWTGILTSDNRHIWAEKRMQLQQVEIRNKDNLAVIEAAAFIICLDSATPDSAPERARQFHFGGEEDAANRWNDKSLQFVVCRNGASGVIGEHTMLDALTLSQLNDALATAIRDHKPASQIEVPARLSDKPNLLAFTMDAAISTHVDKVRADYLTNTSSAEHNFLNYTTYGATFLRNLKCAPKSIFQIVVQIAALQLFGYTPACWETVSVAHFQKGRVEVIQIILPAMAAFLSSTKSSATTQTTLKEQRALLLDAMREHASAVSKASRGLGVERNLSALRMLLERGEETPSLFEDAVYKRARPRKIMSHCFQTGMLEKGFLFRDTEAVWVHYEVYEARYVIVELMER</sequence>
<name>A0A6A5S8Z9_9PLEO</name>
<dbReference type="GO" id="GO:0044550">
    <property type="term" value="P:secondary metabolite biosynthetic process"/>
    <property type="evidence" value="ECO:0007669"/>
    <property type="project" value="TreeGrafter"/>
</dbReference>
<keyword evidence="2" id="KW-0596">Phosphopantetheine</keyword>
<evidence type="ECO:0000256" key="5">
    <source>
        <dbReference type="ARBA" id="ARBA00023268"/>
    </source>
</evidence>
<evidence type="ECO:0000256" key="3">
    <source>
        <dbReference type="ARBA" id="ARBA00022553"/>
    </source>
</evidence>
<dbReference type="PANTHER" id="PTHR43775:SF22">
    <property type="entry name" value="SYNTHASE, PUTATIVE (JCVI)-RELATED"/>
    <property type="match status" value="1"/>
</dbReference>
<dbReference type="InterPro" id="IPR014030">
    <property type="entry name" value="Ketoacyl_synth_N"/>
</dbReference>
<dbReference type="InterPro" id="IPR049552">
    <property type="entry name" value="PKS_DH_N"/>
</dbReference>
<dbReference type="Pfam" id="PF14765">
    <property type="entry name" value="PS-DH"/>
    <property type="match status" value="1"/>
</dbReference>
<dbReference type="InterPro" id="IPR020807">
    <property type="entry name" value="PKS_DH"/>
</dbReference>
<dbReference type="Pfam" id="PF00698">
    <property type="entry name" value="Acyl_transf_1"/>
    <property type="match status" value="1"/>
</dbReference>
<evidence type="ECO:0000259" key="10">
    <source>
        <dbReference type="PROSITE" id="PS52004"/>
    </source>
</evidence>
<dbReference type="InterPro" id="IPR014031">
    <property type="entry name" value="Ketoacyl_synth_C"/>
</dbReference>
<dbReference type="InterPro" id="IPR032821">
    <property type="entry name" value="PKS_assoc"/>
</dbReference>
<dbReference type="Pfam" id="PF02801">
    <property type="entry name" value="Ketoacyl-synt_C"/>
    <property type="match status" value="1"/>
</dbReference>
<dbReference type="Gene3D" id="3.90.180.10">
    <property type="entry name" value="Medium-chain alcohol dehydrogenases, catalytic domain"/>
    <property type="match status" value="1"/>
</dbReference>
<dbReference type="CDD" id="cd05195">
    <property type="entry name" value="enoyl_red"/>
    <property type="match status" value="1"/>
</dbReference>
<dbReference type="Pfam" id="PF00109">
    <property type="entry name" value="ketoacyl-synt"/>
    <property type="match status" value="1"/>
</dbReference>
<dbReference type="SUPFAM" id="SSF52151">
    <property type="entry name" value="FabD/lysophospholipase-like"/>
    <property type="match status" value="1"/>
</dbReference>
<dbReference type="SUPFAM" id="SSF50129">
    <property type="entry name" value="GroES-like"/>
    <property type="match status" value="1"/>
</dbReference>
<dbReference type="InterPro" id="IPR020806">
    <property type="entry name" value="PKS_PP-bd"/>
</dbReference>
<dbReference type="InterPro" id="IPR036736">
    <property type="entry name" value="ACP-like_sf"/>
</dbReference>
<dbReference type="Gene3D" id="3.40.47.10">
    <property type="match status" value="1"/>
</dbReference>
<evidence type="ECO:0000259" key="9">
    <source>
        <dbReference type="PROSITE" id="PS50075"/>
    </source>
</evidence>
<keyword evidence="3" id="KW-0597">Phosphoprotein</keyword>
<dbReference type="Gene3D" id="3.30.559.10">
    <property type="entry name" value="Chloramphenicol acetyltransferase-like domain"/>
    <property type="match status" value="1"/>
</dbReference>
<evidence type="ECO:0000256" key="8">
    <source>
        <dbReference type="PROSITE-ProRule" id="PRU01363"/>
    </source>
</evidence>
<feature type="active site" description="Proton acceptor" evidence="7">
    <location>
        <position position="2094"/>
    </location>
</feature>
<dbReference type="InterPro" id="IPR011032">
    <property type="entry name" value="GroES-like_sf"/>
</dbReference>
<dbReference type="Gene3D" id="3.10.129.110">
    <property type="entry name" value="Polyketide synthase dehydratase"/>
    <property type="match status" value="1"/>
</dbReference>
<dbReference type="Pfam" id="PF00755">
    <property type="entry name" value="Carn_acyltransf"/>
    <property type="match status" value="1"/>
</dbReference>
<dbReference type="GO" id="GO:0016491">
    <property type="term" value="F:oxidoreductase activity"/>
    <property type="evidence" value="ECO:0007669"/>
    <property type="project" value="InterPro"/>
</dbReference>
<dbReference type="InterPro" id="IPR020843">
    <property type="entry name" value="ER"/>
</dbReference>
<keyword evidence="4" id="KW-0808">Transferase</keyword>
<dbReference type="SMART" id="SM00823">
    <property type="entry name" value="PKS_PP"/>
    <property type="match status" value="1"/>
</dbReference>
<dbReference type="InterPro" id="IPR023213">
    <property type="entry name" value="CAT-like_dom_sf"/>
</dbReference>
<dbReference type="GO" id="GO:0031177">
    <property type="term" value="F:phosphopantetheine binding"/>
    <property type="evidence" value="ECO:0007669"/>
    <property type="project" value="InterPro"/>
</dbReference>
<dbReference type="SUPFAM" id="SSF51735">
    <property type="entry name" value="NAD(P)-binding Rossmann-fold domains"/>
    <property type="match status" value="1"/>
</dbReference>
<gene>
    <name evidence="12" type="ORF">EJ02DRAFT_414904</name>
</gene>
<dbReference type="Gene3D" id="3.30.559.70">
    <property type="entry name" value="Choline/Carnitine o-acyltransferase, domain 2"/>
    <property type="match status" value="1"/>
</dbReference>
<protein>
    <submittedName>
        <fullName evidence="12">Ketoacyl-synt-domain-containing protein</fullName>
    </submittedName>
</protein>
<dbReference type="InterPro" id="IPR014043">
    <property type="entry name" value="Acyl_transferase_dom"/>
</dbReference>
<feature type="active site" description="Proton donor; for dehydratase activity" evidence="8">
    <location>
        <position position="1167"/>
    </location>
</feature>
<dbReference type="Gene3D" id="1.10.1200.10">
    <property type="entry name" value="ACP-like"/>
    <property type="match status" value="1"/>
</dbReference>
<evidence type="ECO:0000313" key="13">
    <source>
        <dbReference type="Proteomes" id="UP000800038"/>
    </source>
</evidence>
<dbReference type="PROSITE" id="PS52004">
    <property type="entry name" value="KS3_2"/>
    <property type="match status" value="1"/>
</dbReference>
<comment type="similarity">
    <text evidence="1">Belongs to the carnitine/choline acetyltransferase family.</text>
</comment>
<evidence type="ECO:0000259" key="11">
    <source>
        <dbReference type="PROSITE" id="PS52019"/>
    </source>
</evidence>
<dbReference type="SMART" id="SM00827">
    <property type="entry name" value="PKS_AT"/>
    <property type="match status" value="1"/>
</dbReference>
<feature type="domain" description="PKS/mFAS DH" evidence="11">
    <location>
        <begin position="935"/>
        <end position="1256"/>
    </location>
</feature>
<dbReference type="SMART" id="SM00826">
    <property type="entry name" value="PKS_DH"/>
    <property type="match status" value="1"/>
</dbReference>
<organism evidence="12 13">
    <name type="scientific">Clathrospora elynae</name>
    <dbReference type="NCBI Taxonomy" id="706981"/>
    <lineage>
        <taxon>Eukaryota</taxon>
        <taxon>Fungi</taxon>
        <taxon>Dikarya</taxon>
        <taxon>Ascomycota</taxon>
        <taxon>Pezizomycotina</taxon>
        <taxon>Dothideomycetes</taxon>
        <taxon>Pleosporomycetidae</taxon>
        <taxon>Pleosporales</taxon>
        <taxon>Diademaceae</taxon>
        <taxon>Clathrospora</taxon>
    </lineage>
</organism>
<dbReference type="SUPFAM" id="SSF47336">
    <property type="entry name" value="ACP-like"/>
    <property type="match status" value="1"/>
</dbReference>
<reference evidence="12" key="1">
    <citation type="journal article" date="2020" name="Stud. Mycol.">
        <title>101 Dothideomycetes genomes: a test case for predicting lifestyles and emergence of pathogens.</title>
        <authorList>
            <person name="Haridas S."/>
            <person name="Albert R."/>
            <person name="Binder M."/>
            <person name="Bloem J."/>
            <person name="Labutti K."/>
            <person name="Salamov A."/>
            <person name="Andreopoulos B."/>
            <person name="Baker S."/>
            <person name="Barry K."/>
            <person name="Bills G."/>
            <person name="Bluhm B."/>
            <person name="Cannon C."/>
            <person name="Castanera R."/>
            <person name="Culley D."/>
            <person name="Daum C."/>
            <person name="Ezra D."/>
            <person name="Gonzalez J."/>
            <person name="Henrissat B."/>
            <person name="Kuo A."/>
            <person name="Liang C."/>
            <person name="Lipzen A."/>
            <person name="Lutzoni F."/>
            <person name="Magnuson J."/>
            <person name="Mondo S."/>
            <person name="Nolan M."/>
            <person name="Ohm R."/>
            <person name="Pangilinan J."/>
            <person name="Park H.-J."/>
            <person name="Ramirez L."/>
            <person name="Alfaro M."/>
            <person name="Sun H."/>
            <person name="Tritt A."/>
            <person name="Yoshinaga Y."/>
            <person name="Zwiers L.-H."/>
            <person name="Turgeon B."/>
            <person name="Goodwin S."/>
            <person name="Spatafora J."/>
            <person name="Crous P."/>
            <person name="Grigoriev I."/>
        </authorList>
    </citation>
    <scope>NUCLEOTIDE SEQUENCE</scope>
    <source>
        <strain evidence="12">CBS 161.51</strain>
    </source>
</reference>
<dbReference type="Gene3D" id="3.40.366.10">
    <property type="entry name" value="Malonyl-Coenzyme A Acyl Carrier Protein, domain 2"/>
    <property type="match status" value="1"/>
</dbReference>
<evidence type="ECO:0000313" key="12">
    <source>
        <dbReference type="EMBL" id="KAF1935948.1"/>
    </source>
</evidence>
<feature type="region of interest" description="C-terminal hotdog fold" evidence="8">
    <location>
        <begin position="1102"/>
        <end position="1256"/>
    </location>
</feature>
<dbReference type="EMBL" id="ML976223">
    <property type="protein sequence ID" value="KAF1935948.1"/>
    <property type="molecule type" value="Genomic_DNA"/>
</dbReference>
<proteinExistence type="inferred from homology"/>
<dbReference type="PROSITE" id="PS50075">
    <property type="entry name" value="CARRIER"/>
    <property type="match status" value="1"/>
</dbReference>